<dbReference type="PANTHER" id="PTHR15237">
    <property type="entry name" value="DNA REPAIR PROTEIN RAD9"/>
    <property type="match status" value="1"/>
</dbReference>
<accession>A0A9I9EBQ8</accession>
<organism evidence="2">
    <name type="scientific">Cucumis melo</name>
    <name type="common">Muskmelon</name>
    <dbReference type="NCBI Taxonomy" id="3656"/>
    <lineage>
        <taxon>Eukaryota</taxon>
        <taxon>Viridiplantae</taxon>
        <taxon>Streptophyta</taxon>
        <taxon>Embryophyta</taxon>
        <taxon>Tracheophyta</taxon>
        <taxon>Spermatophyta</taxon>
        <taxon>Magnoliopsida</taxon>
        <taxon>eudicotyledons</taxon>
        <taxon>Gunneridae</taxon>
        <taxon>Pentapetalae</taxon>
        <taxon>rosids</taxon>
        <taxon>fabids</taxon>
        <taxon>Cucurbitales</taxon>
        <taxon>Cucurbitaceae</taxon>
        <taxon>Benincaseae</taxon>
        <taxon>Cucumis</taxon>
    </lineage>
</organism>
<feature type="compositionally biased region" description="Acidic residues" evidence="1">
    <location>
        <begin position="514"/>
        <end position="526"/>
    </location>
</feature>
<dbReference type="GO" id="GO:0030896">
    <property type="term" value="C:checkpoint clamp complex"/>
    <property type="evidence" value="ECO:0007669"/>
    <property type="project" value="InterPro"/>
</dbReference>
<dbReference type="GO" id="GO:0071479">
    <property type="term" value="P:cellular response to ionizing radiation"/>
    <property type="evidence" value="ECO:0007669"/>
    <property type="project" value="TreeGrafter"/>
</dbReference>
<dbReference type="Gene3D" id="3.70.10.10">
    <property type="match status" value="1"/>
</dbReference>
<dbReference type="AlphaFoldDB" id="A0A9I9EBQ8"/>
<dbReference type="GO" id="GO:0000076">
    <property type="term" value="P:DNA replication checkpoint signaling"/>
    <property type="evidence" value="ECO:0007669"/>
    <property type="project" value="TreeGrafter"/>
</dbReference>
<dbReference type="EnsemblPlants" id="MELO3C031536.2.1">
    <property type="protein sequence ID" value="MELO3C031536.2.1"/>
    <property type="gene ID" value="MELO3C031536.2"/>
</dbReference>
<evidence type="ECO:0000256" key="1">
    <source>
        <dbReference type="SAM" id="MobiDB-lite"/>
    </source>
</evidence>
<evidence type="ECO:0008006" key="3">
    <source>
        <dbReference type="Google" id="ProtNLM"/>
    </source>
</evidence>
<reference evidence="2" key="1">
    <citation type="submission" date="2023-03" db="UniProtKB">
        <authorList>
            <consortium name="EnsemblPlants"/>
        </authorList>
    </citation>
    <scope>IDENTIFICATION</scope>
</reference>
<protein>
    <recommendedName>
        <fullName evidence="3">Cell cycle checkpoint control protein RAD9A</fullName>
    </recommendedName>
</protein>
<evidence type="ECO:0000313" key="2">
    <source>
        <dbReference type="EnsemblPlants" id="MELO3C031536.2.1"/>
    </source>
</evidence>
<dbReference type="Gramene" id="MELO3C031536.2.1">
    <property type="protein sequence ID" value="MELO3C031536.2.1"/>
    <property type="gene ID" value="MELO3C031536.2"/>
</dbReference>
<proteinExistence type="predicted"/>
<feature type="compositionally biased region" description="Low complexity" evidence="1">
    <location>
        <begin position="323"/>
        <end position="338"/>
    </location>
</feature>
<dbReference type="GO" id="GO:0006281">
    <property type="term" value="P:DNA repair"/>
    <property type="evidence" value="ECO:0007669"/>
    <property type="project" value="TreeGrafter"/>
</dbReference>
<feature type="region of interest" description="Disordered" evidence="1">
    <location>
        <begin position="502"/>
        <end position="526"/>
    </location>
</feature>
<feature type="region of interest" description="Disordered" evidence="1">
    <location>
        <begin position="301"/>
        <end position="379"/>
    </location>
</feature>
<dbReference type="GO" id="GO:0031573">
    <property type="term" value="P:mitotic intra-S DNA damage checkpoint signaling"/>
    <property type="evidence" value="ECO:0007669"/>
    <property type="project" value="TreeGrafter"/>
</dbReference>
<dbReference type="InterPro" id="IPR007268">
    <property type="entry name" value="Rad9/Ddc1"/>
</dbReference>
<sequence>MSLVGEKPTGIPFTEVPSTSELGICEREITEKLIIDMPGAASLVSIEPLAFYTLNASRSAYLAITFETGFFDNYAISGNQVQCSVLLKYFTALRSLHIMACQAVCSVLRTPIASIDHLKVQLPDPDALKVRWSLECFNGMKKTYFISCNIEPDIQHLSLDRRQFPSELVVRPRDLNRLLSNFQSSLQEITVIATEPTSLPSEAASEIEGKAVELRSYIDPTKDNDALLHTQLWIDPMEEFVHYSHSGDPVDITFGVKELKDFIFGCRPILMAPKFGLDDGSSSNFDATLVLATMLISQLHVGDRSQPPQEAASVHGESDRRAGSQAQAQAQAQQDASRPNVSGHPSDHTRIWSDLSGSAPRSGNGAEGQVQGERNLSSSEQMEIQRISTIQISKAGCAQENDRVGRARYPLQCNLFPISISFEVIFGYDSYMMMSVTVSMNFAPIRKVTILWEGIREENVKVSSRYLISHLLNLAYLVTPAASSNIFLFGCIMLSEKSDINGPPVSQHHPSNWVDEEDDDDDDGDDNEFFLVKETTLKIANQ</sequence>
<dbReference type="Pfam" id="PF04139">
    <property type="entry name" value="Rad9"/>
    <property type="match status" value="1"/>
</dbReference>
<name>A0A9I9EBQ8_CUCME</name>
<dbReference type="PANTHER" id="PTHR15237:SF0">
    <property type="entry name" value="CELL CYCLE CHECKPOINT CONTROL PROTEIN"/>
    <property type="match status" value="1"/>
</dbReference>